<dbReference type="Proteomes" id="UP000308730">
    <property type="component" value="Unassembled WGS sequence"/>
</dbReference>
<dbReference type="PANTHER" id="PTHR22970">
    <property type="entry name" value="AT-RICH INTERACTIVE DOMAIN-CONTAINING PROTEIN 2"/>
    <property type="match status" value="1"/>
</dbReference>
<evidence type="ECO:0000256" key="4">
    <source>
        <dbReference type="ARBA" id="ARBA00023242"/>
    </source>
</evidence>
<dbReference type="GO" id="GO:0016586">
    <property type="term" value="C:RSC-type complex"/>
    <property type="evidence" value="ECO:0007669"/>
    <property type="project" value="TreeGrafter"/>
</dbReference>
<protein>
    <recommendedName>
        <fullName evidence="6">RFX-type winged-helix domain-containing protein</fullName>
    </recommendedName>
</protein>
<feature type="region of interest" description="Disordered" evidence="5">
    <location>
        <begin position="1"/>
        <end position="37"/>
    </location>
</feature>
<reference evidence="7 8" key="1">
    <citation type="submission" date="2019-02" db="EMBL/GenBank/DDBJ databases">
        <title>Genome sequencing of the rare red list fungi Antrodiella citrinella (Flaviporus citrinellus).</title>
        <authorList>
            <person name="Buettner E."/>
            <person name="Kellner H."/>
        </authorList>
    </citation>
    <scope>NUCLEOTIDE SEQUENCE [LARGE SCALE GENOMIC DNA]</scope>
    <source>
        <strain evidence="7 8">DSM 108506</strain>
    </source>
</reference>
<proteinExistence type="predicted"/>
<sequence>MTSVFQTTLIPPRAPPTPAQGYKTGQHSGQQQQQAASVRAVPVDDYERWYTEAAPNNRMVLALRSGIETEIGWALERLCRLSRDDQFVLSAMPGLTDALFEWPDWFVGGGALECGHVGKLFSLPPDLERRRRYALESAFILRNTSLFEVNALELAGHPRARTLILFALHRLATEVDANSEFLLYVIEILQSISVTLILPPPNSPLLANPLPPLEHLAERSSNRGLILTSLSTLTLLLANPANAGHLNPGSPALNAAVRYLALFASDRELAEVSLNYLYSHLAHPATSKAFLLHPGLSATLRLLALILKSEQAEKVVVVPVGGQVHLAPVTEPVVKHRELTSTELEQLVGIPEPERCLEWLKIMFVENPEAETTQVDLWNLYRSTFTVPGHPAILQAQEVIKNASNVFGQASAMVLPGAQQRFVVRGIERASEKVGPNLFRCRWSNCEQGGDLTSTSELYDHLLEAHIDHTLETHMSCSWGSCSATGLTKSIARRHVLTHLPAMQPPPRHPAQPESITLPYEGYPHPVPDPTIRPPPPPRHSEVSHQSPISDPPSNALTALLCIRVLFRTAFASSDAAPRVDEDHFGFPGIVEDTPEEDEEDRRAETETERDGERRGRKAFIGVRHLLEEVRIRDEILGGWITEMVEAGVTGTT</sequence>
<evidence type="ECO:0000313" key="8">
    <source>
        <dbReference type="Proteomes" id="UP000308730"/>
    </source>
</evidence>
<evidence type="ECO:0000256" key="1">
    <source>
        <dbReference type="ARBA" id="ARBA00022853"/>
    </source>
</evidence>
<feature type="compositionally biased region" description="Pro residues" evidence="5">
    <location>
        <begin position="525"/>
        <end position="538"/>
    </location>
</feature>
<feature type="region of interest" description="Disordered" evidence="5">
    <location>
        <begin position="583"/>
        <end position="615"/>
    </location>
</feature>
<gene>
    <name evidence="7" type="ORF">EUX98_g751</name>
</gene>
<keyword evidence="2" id="KW-0805">Transcription regulation</keyword>
<evidence type="ECO:0000256" key="2">
    <source>
        <dbReference type="ARBA" id="ARBA00023015"/>
    </source>
</evidence>
<keyword evidence="4" id="KW-0539">Nucleus</keyword>
<comment type="caution">
    <text evidence="7">The sequence shown here is derived from an EMBL/GenBank/DDBJ whole genome shotgun (WGS) entry which is preliminary data.</text>
</comment>
<keyword evidence="1" id="KW-0156">Chromatin regulator</keyword>
<name>A0A4S4N357_9APHY</name>
<dbReference type="PANTHER" id="PTHR22970:SF14">
    <property type="entry name" value="AT-RICH INTERACTIVE DOMAIN-CONTAINING PROTEIN 2"/>
    <property type="match status" value="1"/>
</dbReference>
<dbReference type="Gene3D" id="3.30.160.60">
    <property type="entry name" value="Classic Zinc Finger"/>
    <property type="match status" value="1"/>
</dbReference>
<evidence type="ECO:0000259" key="6">
    <source>
        <dbReference type="PROSITE" id="PS51526"/>
    </source>
</evidence>
<feature type="compositionally biased region" description="Low complexity" evidence="5">
    <location>
        <begin position="25"/>
        <end position="37"/>
    </location>
</feature>
<keyword evidence="8" id="KW-1185">Reference proteome</keyword>
<dbReference type="PROSITE" id="PS51526">
    <property type="entry name" value="RFX_DBD"/>
    <property type="match status" value="1"/>
</dbReference>
<dbReference type="EMBL" id="SGPM01000006">
    <property type="protein sequence ID" value="THH33422.1"/>
    <property type="molecule type" value="Genomic_DNA"/>
</dbReference>
<dbReference type="GO" id="GO:0003677">
    <property type="term" value="F:DNA binding"/>
    <property type="evidence" value="ECO:0007669"/>
    <property type="project" value="InterPro"/>
</dbReference>
<dbReference type="GO" id="GO:0006325">
    <property type="term" value="P:chromatin organization"/>
    <property type="evidence" value="ECO:0007669"/>
    <property type="project" value="UniProtKB-KW"/>
</dbReference>
<organism evidence="7 8">
    <name type="scientific">Antrodiella citrinella</name>
    <dbReference type="NCBI Taxonomy" id="2447956"/>
    <lineage>
        <taxon>Eukaryota</taxon>
        <taxon>Fungi</taxon>
        <taxon>Dikarya</taxon>
        <taxon>Basidiomycota</taxon>
        <taxon>Agaricomycotina</taxon>
        <taxon>Agaricomycetes</taxon>
        <taxon>Polyporales</taxon>
        <taxon>Steccherinaceae</taxon>
        <taxon>Antrodiella</taxon>
    </lineage>
</organism>
<evidence type="ECO:0000256" key="3">
    <source>
        <dbReference type="ARBA" id="ARBA00023163"/>
    </source>
</evidence>
<feature type="compositionally biased region" description="Basic and acidic residues" evidence="5">
    <location>
        <begin position="601"/>
        <end position="614"/>
    </location>
</feature>
<feature type="domain" description="RFX-type winged-helix" evidence="6">
    <location>
        <begin position="356"/>
        <end position="431"/>
    </location>
</feature>
<accession>A0A4S4N357</accession>
<dbReference type="GO" id="GO:0006355">
    <property type="term" value="P:regulation of DNA-templated transcription"/>
    <property type="evidence" value="ECO:0007669"/>
    <property type="project" value="InterPro"/>
</dbReference>
<evidence type="ECO:0000313" key="7">
    <source>
        <dbReference type="EMBL" id="THH33422.1"/>
    </source>
</evidence>
<evidence type="ECO:0000256" key="5">
    <source>
        <dbReference type="SAM" id="MobiDB-lite"/>
    </source>
</evidence>
<keyword evidence="3" id="KW-0804">Transcription</keyword>
<dbReference type="InterPro" id="IPR003150">
    <property type="entry name" value="DNA-bd_RFX"/>
</dbReference>
<dbReference type="AlphaFoldDB" id="A0A4S4N357"/>
<dbReference type="InterPro" id="IPR052406">
    <property type="entry name" value="Chromatin_Remodeling_Comp"/>
</dbReference>
<feature type="region of interest" description="Disordered" evidence="5">
    <location>
        <begin position="500"/>
        <end position="552"/>
    </location>
</feature>
<dbReference type="OrthoDB" id="338531at2759"/>